<gene>
    <name evidence="1" type="ORF">ENP99_04475</name>
</gene>
<proteinExistence type="predicted"/>
<organism evidence="1">
    <name type="scientific">Ignisphaera aggregans</name>
    <dbReference type="NCBI Taxonomy" id="334771"/>
    <lineage>
        <taxon>Archaea</taxon>
        <taxon>Thermoproteota</taxon>
        <taxon>Thermoprotei</taxon>
        <taxon>Desulfurococcales</taxon>
        <taxon>Desulfurococcaceae</taxon>
        <taxon>Ignisphaera</taxon>
    </lineage>
</organism>
<protein>
    <submittedName>
        <fullName evidence="1">Uncharacterized protein</fullName>
    </submittedName>
</protein>
<reference evidence="1" key="1">
    <citation type="journal article" date="2020" name="mSystems">
        <title>Genome- and Community-Level Interaction Insights into Carbon Utilization and Element Cycling Functions of Hydrothermarchaeota in Hydrothermal Sediment.</title>
        <authorList>
            <person name="Zhou Z."/>
            <person name="Liu Y."/>
            <person name="Xu W."/>
            <person name="Pan J."/>
            <person name="Luo Z.H."/>
            <person name="Li M."/>
        </authorList>
    </citation>
    <scope>NUCLEOTIDE SEQUENCE [LARGE SCALE GENOMIC DNA]</scope>
    <source>
        <strain evidence="1">SpSt-27</strain>
    </source>
</reference>
<dbReference type="AlphaFoldDB" id="A0A7J2TBU2"/>
<accession>A0A7J2TBU2</accession>
<comment type="caution">
    <text evidence="1">The sequence shown here is derived from an EMBL/GenBank/DDBJ whole genome shotgun (WGS) entry which is preliminary data.</text>
</comment>
<evidence type="ECO:0000313" key="1">
    <source>
        <dbReference type="EMBL" id="HEH31347.1"/>
    </source>
</evidence>
<name>A0A7J2TBU2_9CREN</name>
<dbReference type="EMBL" id="DSLL01000036">
    <property type="protein sequence ID" value="HEH31347.1"/>
    <property type="molecule type" value="Genomic_DNA"/>
</dbReference>
<sequence length="530" mass="60673">MVNDLNVQNAFTLYAILKLASRKLTDIVKEIVSLLNLDSHIEVLVSYLNLTEAQAEGVPERVSLTKICGYYDPIAKLIILYYPCLVKNEELNFDRVFKTIAHELIHHCQYTCREQGCRNVCEVFITPGEVAVIRRVLPYELRPHEIEAFSKQEELAEEIRQRWGKEIEYVLLRLHTTLRPPINVVDEVLKQFESSSRSADYEHAIEALVKSYVGKDTLIFEVTKAVNAIKSFVDEGLKNESQSIRSCVEYELRNVDRLLRDYASSIRKIFTEEFLGACVKSLIFTSIPVSNGESILKVYVATDAGFAIAIAFTEAPPLTTVTLQPLQPFKISDMIKHRERYLNIVNHLHHGPASGFSVHLDVSEAEEKVLQYIAKQICDAKRRLGERLEELIALIPLLNTSKGVEVECLQLKEFDRELFRVKAKAKQGMLKEILICNDKVALDKKEFHIANVIKAITSPNTADKEISEALKQYFIEELITKILALPHLKKISNVHPLEDLKRECYQRSIIAEIHLETYKDIPKDLQKTHY</sequence>